<dbReference type="Proteomes" id="UP000257039">
    <property type="component" value="Unassembled WGS sequence"/>
</dbReference>
<proteinExistence type="predicted"/>
<reference evidence="1 2" key="1">
    <citation type="submission" date="2017-04" db="EMBL/GenBank/DDBJ databases">
        <title>Draft genome sequence of Zooshikella ganghwensis VG4 isolated from Red Sea sediments.</title>
        <authorList>
            <person name="Rehman Z."/>
            <person name="Alam I."/>
            <person name="Kamau A."/>
            <person name="Bajic V."/>
            <person name="Leiknes T."/>
        </authorList>
    </citation>
    <scope>NUCLEOTIDE SEQUENCE [LARGE SCALE GENOMIC DNA]</scope>
    <source>
        <strain evidence="1 2">VG4</strain>
    </source>
</reference>
<dbReference type="RefSeq" id="WP_094788465.1">
    <property type="nucleotide sequence ID" value="NZ_NDXW01000001.1"/>
</dbReference>
<organism evidence="1 2">
    <name type="scientific">Zooshikella ganghwensis</name>
    <dbReference type="NCBI Taxonomy" id="202772"/>
    <lineage>
        <taxon>Bacteria</taxon>
        <taxon>Pseudomonadati</taxon>
        <taxon>Pseudomonadota</taxon>
        <taxon>Gammaproteobacteria</taxon>
        <taxon>Oceanospirillales</taxon>
        <taxon>Zooshikellaceae</taxon>
        <taxon>Zooshikella</taxon>
    </lineage>
</organism>
<evidence type="ECO:0000313" key="1">
    <source>
        <dbReference type="EMBL" id="RDH45520.1"/>
    </source>
</evidence>
<keyword evidence="2" id="KW-1185">Reference proteome</keyword>
<protein>
    <submittedName>
        <fullName evidence="1">Uncharacterized protein</fullName>
    </submittedName>
</protein>
<evidence type="ECO:0000313" key="2">
    <source>
        <dbReference type="Proteomes" id="UP000257039"/>
    </source>
</evidence>
<gene>
    <name evidence="1" type="ORF">B9G39_19850</name>
</gene>
<name>A0A4P9VUD3_9GAMM</name>
<dbReference type="AlphaFoldDB" id="A0A4P9VUD3"/>
<accession>A0A4P9VUD3</accession>
<sequence length="106" mass="12193">MQCLSKKYVISVVLLLLSTFINSDMKLIEKTREVYIHDFNKKDNVSVLYVKSCEECDLEKINISNPLIMYDSKSTSNLYMLDNFKGRLATLFIDPESNEVTGISIE</sequence>
<dbReference type="EMBL" id="NDXW01000001">
    <property type="protein sequence ID" value="RDH45520.1"/>
    <property type="molecule type" value="Genomic_DNA"/>
</dbReference>
<comment type="caution">
    <text evidence="1">The sequence shown here is derived from an EMBL/GenBank/DDBJ whole genome shotgun (WGS) entry which is preliminary data.</text>
</comment>